<evidence type="ECO:0000313" key="16">
    <source>
        <dbReference type="EMBL" id="SEA70237.1"/>
    </source>
</evidence>
<evidence type="ECO:0000313" key="17">
    <source>
        <dbReference type="Proteomes" id="UP000199409"/>
    </source>
</evidence>
<feature type="binding site" description="axial binding residue" evidence="14">
    <location>
        <position position="168"/>
    </location>
    <ligand>
        <name>heme</name>
        <dbReference type="ChEBI" id="CHEBI:30413"/>
        <label>4</label>
    </ligand>
    <ligandPart>
        <name>Fe</name>
        <dbReference type="ChEBI" id="CHEBI:18248"/>
    </ligandPart>
</feature>
<evidence type="ECO:0000256" key="13">
    <source>
        <dbReference type="PIRSR" id="PIRSR000013-1"/>
    </source>
</evidence>
<keyword evidence="4" id="KW-1003">Cell membrane</keyword>
<dbReference type="InterPro" id="IPR036280">
    <property type="entry name" value="Multihaem_cyt_sf"/>
</dbReference>
<dbReference type="InterPro" id="IPR051174">
    <property type="entry name" value="Cytochrome_c-type_ET"/>
</dbReference>
<organism evidence="16 17">
    <name type="scientific">Desulfuromusa kysingii</name>
    <dbReference type="NCBI Taxonomy" id="37625"/>
    <lineage>
        <taxon>Bacteria</taxon>
        <taxon>Pseudomonadati</taxon>
        <taxon>Thermodesulfobacteriota</taxon>
        <taxon>Desulfuromonadia</taxon>
        <taxon>Desulfuromonadales</taxon>
        <taxon>Geopsychrobacteraceae</taxon>
        <taxon>Desulfuromusa</taxon>
    </lineage>
</organism>
<dbReference type="InterPro" id="IPR024717">
    <property type="entry name" value="NapC/NirT/NrfH"/>
</dbReference>
<dbReference type="STRING" id="37625.SAMN05660420_02877"/>
<feature type="domain" description="NapC/NirT cytochrome c N-terminal" evidence="15">
    <location>
        <begin position="13"/>
        <end position="174"/>
    </location>
</feature>
<gene>
    <name evidence="16" type="ORF">SAMN05660420_02877</name>
</gene>
<feature type="binding site" description="covalent" evidence="13">
    <location>
        <position position="164"/>
    </location>
    <ligand>
        <name>heme</name>
        <dbReference type="ChEBI" id="CHEBI:30413"/>
        <label>4</label>
    </ligand>
</feature>
<keyword evidence="6" id="KW-0812">Transmembrane</keyword>
<dbReference type="PANTHER" id="PTHR30333:SF1">
    <property type="entry name" value="CYTOCHROME C-TYPE PROTEIN NAPC"/>
    <property type="match status" value="1"/>
</dbReference>
<dbReference type="GO" id="GO:0009055">
    <property type="term" value="F:electron transfer activity"/>
    <property type="evidence" value="ECO:0007669"/>
    <property type="project" value="TreeGrafter"/>
</dbReference>
<dbReference type="InterPro" id="IPR005126">
    <property type="entry name" value="NapC/NirT_cyt_c_N"/>
</dbReference>
<reference evidence="16 17" key="1">
    <citation type="submission" date="2016-10" db="EMBL/GenBank/DDBJ databases">
        <authorList>
            <person name="de Groot N.N."/>
        </authorList>
    </citation>
    <scope>NUCLEOTIDE SEQUENCE [LARGE SCALE GENOMIC DNA]</scope>
    <source>
        <strain evidence="16 17">DSM 7343</strain>
    </source>
</reference>
<dbReference type="RefSeq" id="WP_092350063.1">
    <property type="nucleotide sequence ID" value="NZ_FNQN01000010.1"/>
</dbReference>
<dbReference type="Gene3D" id="1.10.3820.10">
    <property type="entry name" value="Di-heme elbow motif domain"/>
    <property type="match status" value="1"/>
</dbReference>
<dbReference type="SUPFAM" id="SSF48695">
    <property type="entry name" value="Multiheme cytochromes"/>
    <property type="match status" value="1"/>
</dbReference>
<keyword evidence="5 12" id="KW-0349">Heme</keyword>
<feature type="binding site" evidence="13">
    <location>
        <position position="94"/>
    </location>
    <ligand>
        <name>a menaquinol</name>
        <dbReference type="ChEBI" id="CHEBI:18151"/>
    </ligand>
</feature>
<accession>A0A1H4DC98</accession>
<keyword evidence="8 12" id="KW-0249">Electron transport</keyword>
<keyword evidence="10 12" id="KW-0408">Iron</keyword>
<dbReference type="GO" id="GO:0046872">
    <property type="term" value="F:metal ion binding"/>
    <property type="evidence" value="ECO:0007669"/>
    <property type="project" value="UniProtKB-KW"/>
</dbReference>
<feature type="binding site" evidence="13">
    <location>
        <position position="101"/>
    </location>
    <ligand>
        <name>a menaquinol</name>
        <dbReference type="ChEBI" id="CHEBI:18151"/>
    </ligand>
</feature>
<dbReference type="OrthoDB" id="9782159at2"/>
<dbReference type="PIRSF" id="PIRSF000013">
    <property type="entry name" value="4_hem_cytochrm_NapC"/>
    <property type="match status" value="1"/>
</dbReference>
<feature type="binding site" description="axial binding residue" evidence="14">
    <location>
        <position position="53"/>
    </location>
    <ligand>
        <name>heme</name>
        <dbReference type="ChEBI" id="CHEBI:30413"/>
        <label>1</label>
    </ligand>
    <ligandPart>
        <name>Fe</name>
        <dbReference type="ChEBI" id="CHEBI:18248"/>
    </ligandPart>
</feature>
<feature type="binding site" description="axial binding residue" evidence="14">
    <location>
        <position position="81"/>
    </location>
    <ligand>
        <name>heme</name>
        <dbReference type="ChEBI" id="CHEBI:30413"/>
        <label>2</label>
    </ligand>
    <ligandPart>
        <name>Fe</name>
        <dbReference type="ChEBI" id="CHEBI:18248"/>
    </ligandPart>
</feature>
<dbReference type="GO" id="GO:0019333">
    <property type="term" value="P:denitrification pathway"/>
    <property type="evidence" value="ECO:0007669"/>
    <property type="project" value="InterPro"/>
</dbReference>
<feature type="binding site" description="axial binding residue" evidence="14">
    <location>
        <position position="101"/>
    </location>
    <ligand>
        <name>heme</name>
        <dbReference type="ChEBI" id="CHEBI:30413"/>
        <label>1</label>
    </ligand>
    <ligandPart>
        <name>Fe</name>
        <dbReference type="ChEBI" id="CHEBI:18248"/>
    </ligandPart>
</feature>
<keyword evidence="11" id="KW-0472">Membrane</keyword>
<feature type="binding site" description="axial binding residue" evidence="14">
    <location>
        <position position="173"/>
    </location>
    <ligand>
        <name>heme</name>
        <dbReference type="ChEBI" id="CHEBI:30413"/>
        <label>2</label>
    </ligand>
    <ligandPart>
        <name>Fe</name>
        <dbReference type="ChEBI" id="CHEBI:18248"/>
    </ligandPart>
</feature>
<protein>
    <recommendedName>
        <fullName evidence="12">Cytochrome c-type protein</fullName>
    </recommendedName>
</protein>
<evidence type="ECO:0000256" key="5">
    <source>
        <dbReference type="ARBA" id="ARBA00022617"/>
    </source>
</evidence>
<evidence type="ECO:0000256" key="7">
    <source>
        <dbReference type="ARBA" id="ARBA00022723"/>
    </source>
</evidence>
<dbReference type="EMBL" id="FNQN01000010">
    <property type="protein sequence ID" value="SEA70237.1"/>
    <property type="molecule type" value="Genomic_DNA"/>
</dbReference>
<dbReference type="PANTHER" id="PTHR30333">
    <property type="entry name" value="CYTOCHROME C-TYPE PROTEIN"/>
    <property type="match status" value="1"/>
</dbReference>
<proteinExistence type="inferred from homology"/>
<feature type="binding site" description="covalent" evidence="13">
    <location>
        <position position="132"/>
    </location>
    <ligand>
        <name>heme</name>
        <dbReference type="ChEBI" id="CHEBI:30413"/>
        <label>3</label>
    </ligand>
</feature>
<feature type="binding site" description="covalent" evidence="13">
    <location>
        <position position="80"/>
    </location>
    <ligand>
        <name>heme</name>
        <dbReference type="ChEBI" id="CHEBI:30413"/>
        <label>2</label>
    </ligand>
</feature>
<evidence type="ECO:0000256" key="4">
    <source>
        <dbReference type="ARBA" id="ARBA00022475"/>
    </source>
</evidence>
<dbReference type="GO" id="GO:0005886">
    <property type="term" value="C:plasma membrane"/>
    <property type="evidence" value="ECO:0007669"/>
    <property type="project" value="UniProtKB-SubCell"/>
</dbReference>
<comment type="PTM">
    <text evidence="12">Binds 4 heme groups per subunit.</text>
</comment>
<feature type="binding site" description="covalent" evidence="13">
    <location>
        <position position="77"/>
    </location>
    <ligand>
        <name>heme</name>
        <dbReference type="ChEBI" id="CHEBI:30413"/>
        <label>2</label>
    </ligand>
</feature>
<evidence type="ECO:0000256" key="14">
    <source>
        <dbReference type="PIRSR" id="PIRSR000013-2"/>
    </source>
</evidence>
<evidence type="ECO:0000256" key="9">
    <source>
        <dbReference type="ARBA" id="ARBA00022989"/>
    </source>
</evidence>
<evidence type="ECO:0000259" key="15">
    <source>
        <dbReference type="Pfam" id="PF03264"/>
    </source>
</evidence>
<evidence type="ECO:0000256" key="8">
    <source>
        <dbReference type="ARBA" id="ARBA00022982"/>
    </source>
</evidence>
<dbReference type="AlphaFoldDB" id="A0A1H4DC98"/>
<comment type="similarity">
    <text evidence="2">Belongs to the NapC/NirT/NrfH family.</text>
</comment>
<comment type="cofactor">
    <cofactor evidence="13">
        <name>heme</name>
        <dbReference type="ChEBI" id="CHEBI:30413"/>
    </cofactor>
    <text evidence="13">Binds 4 heme groups per subunit.</text>
</comment>
<keyword evidence="9" id="KW-1133">Transmembrane helix</keyword>
<comment type="subcellular location">
    <subcellularLocation>
        <location evidence="1">Cell membrane</location>
        <topology evidence="1">Single-pass membrane protein</topology>
    </subcellularLocation>
</comment>
<evidence type="ECO:0000256" key="12">
    <source>
        <dbReference type="PIRNR" id="PIRNR000013"/>
    </source>
</evidence>
<keyword evidence="7 12" id="KW-0479">Metal-binding</keyword>
<feature type="binding site" description="covalent" evidence="13">
    <location>
        <position position="167"/>
    </location>
    <ligand>
        <name>heme</name>
        <dbReference type="ChEBI" id="CHEBI:30413"/>
        <label>4</label>
    </ligand>
</feature>
<keyword evidence="17" id="KW-1185">Reference proteome</keyword>
<evidence type="ECO:0000256" key="11">
    <source>
        <dbReference type="ARBA" id="ARBA00023136"/>
    </source>
</evidence>
<feature type="binding site" description="covalent" evidence="13">
    <location>
        <position position="135"/>
    </location>
    <ligand>
        <name>heme</name>
        <dbReference type="ChEBI" id="CHEBI:30413"/>
        <label>3</label>
    </ligand>
</feature>
<feature type="binding site" description="axial binding residue" evidence="14">
    <location>
        <position position="136"/>
    </location>
    <ligand>
        <name>heme</name>
        <dbReference type="ChEBI" id="CHEBI:30413"/>
        <label>3</label>
    </ligand>
    <ligandPart>
        <name>Fe</name>
        <dbReference type="ChEBI" id="CHEBI:18248"/>
    </ligandPart>
</feature>
<evidence type="ECO:0000256" key="3">
    <source>
        <dbReference type="ARBA" id="ARBA00022448"/>
    </source>
</evidence>
<dbReference type="GO" id="GO:0020037">
    <property type="term" value="F:heme binding"/>
    <property type="evidence" value="ECO:0007669"/>
    <property type="project" value="InterPro"/>
</dbReference>
<dbReference type="GO" id="GO:0009061">
    <property type="term" value="P:anaerobic respiration"/>
    <property type="evidence" value="ECO:0007669"/>
    <property type="project" value="TreeGrafter"/>
</dbReference>
<feature type="binding site" description="covalent" evidence="13">
    <location>
        <position position="47"/>
    </location>
    <ligand>
        <name>heme</name>
        <dbReference type="ChEBI" id="CHEBI:30413"/>
        <label>1</label>
    </ligand>
</feature>
<name>A0A1H4DC98_9BACT</name>
<evidence type="ECO:0000256" key="10">
    <source>
        <dbReference type="ARBA" id="ARBA00023004"/>
    </source>
</evidence>
<sequence>MSSRQTPRISTAKKMWMLGAVFGVVGAMVLVLASGFMVESTNTDEFCSKCHVMEPFRTAWQASVHGGKNPQGFTAQCVDCHLPHSGFVNYLVTKAITGTSDIYHNFFIDGKSFDWAANAEENRLKFTFDSACHRCHHNLTPPGISSGGLIAHRSYLRGEANKMCAECHMHVGHKDMLQTVEKFYAAEK</sequence>
<dbReference type="Proteomes" id="UP000199409">
    <property type="component" value="Unassembled WGS sequence"/>
</dbReference>
<feature type="binding site" description="covalent" evidence="13">
    <location>
        <position position="50"/>
    </location>
    <ligand>
        <name>heme</name>
        <dbReference type="ChEBI" id="CHEBI:30413"/>
        <label>1</label>
    </ligand>
</feature>
<keyword evidence="3 12" id="KW-0813">Transport</keyword>
<evidence type="ECO:0000256" key="2">
    <source>
        <dbReference type="ARBA" id="ARBA00007395"/>
    </source>
</evidence>
<evidence type="ECO:0000256" key="6">
    <source>
        <dbReference type="ARBA" id="ARBA00022692"/>
    </source>
</evidence>
<dbReference type="InterPro" id="IPR038266">
    <property type="entry name" value="NapC/NirT_cytc_sf"/>
</dbReference>
<evidence type="ECO:0000256" key="1">
    <source>
        <dbReference type="ARBA" id="ARBA00004162"/>
    </source>
</evidence>
<dbReference type="Pfam" id="PF03264">
    <property type="entry name" value="Cytochrom_NNT"/>
    <property type="match status" value="1"/>
</dbReference>